<name>A0A0G1G725_9BACT</name>
<organism evidence="10 11">
    <name type="scientific">Candidatus Collierbacteria bacterium GW2011_GWC2_43_12</name>
    <dbReference type="NCBI Taxonomy" id="1618390"/>
    <lineage>
        <taxon>Bacteria</taxon>
        <taxon>Candidatus Collieribacteriota</taxon>
    </lineage>
</organism>
<feature type="transmembrane region" description="Helical" evidence="8">
    <location>
        <begin position="166"/>
        <end position="183"/>
    </location>
</feature>
<dbReference type="InterPro" id="IPR038731">
    <property type="entry name" value="RgtA/B/C-like"/>
</dbReference>
<dbReference type="PANTHER" id="PTHR33908">
    <property type="entry name" value="MANNOSYLTRANSFERASE YKCB-RELATED"/>
    <property type="match status" value="1"/>
</dbReference>
<comment type="subcellular location">
    <subcellularLocation>
        <location evidence="1">Cell membrane</location>
        <topology evidence="1">Multi-pass membrane protein</topology>
    </subcellularLocation>
</comment>
<dbReference type="GO" id="GO:0005886">
    <property type="term" value="C:plasma membrane"/>
    <property type="evidence" value="ECO:0007669"/>
    <property type="project" value="UniProtKB-SubCell"/>
</dbReference>
<feature type="transmembrane region" description="Helical" evidence="8">
    <location>
        <begin position="365"/>
        <end position="383"/>
    </location>
</feature>
<feature type="domain" description="Glycosyltransferase RgtA/B/C/D-like" evidence="9">
    <location>
        <begin position="73"/>
        <end position="200"/>
    </location>
</feature>
<evidence type="ECO:0000313" key="11">
    <source>
        <dbReference type="Proteomes" id="UP000033980"/>
    </source>
</evidence>
<feature type="transmembrane region" description="Helical" evidence="8">
    <location>
        <begin position="189"/>
        <end position="206"/>
    </location>
</feature>
<feature type="transmembrane region" description="Helical" evidence="8">
    <location>
        <begin position="119"/>
        <end position="138"/>
    </location>
</feature>
<keyword evidence="7 8" id="KW-0472">Membrane</keyword>
<sequence>MNKYLSVILVVLALFITGLFFSYRILETPPGITVDEAAFGYNAVLLAETAHDQNGRFMPVFVLSINGGDWRQPVSQYYLTAIFKLFSPSLLSLRLSTVAVLLTSAYLTYFWLSKVLDKKAGLIGSLVFLTTPLVMIQTHMALDNIFPVPFTLLWLIFLWYFSKTKSLKYLVLAGISLGINFYTYKAMRATVPIWCLLTTVYLFRGLHGRYTKKDLQIFFKRTLFFCLGVLPFFAIIPLLEQKYPGAVFNSQGFKWTSVYDFLYPYLSSFDPSFLFIRGDETVYHSTGVHGMLLLSTLPFFLIGLYRAVQKRGFWTFFIAVFLATPLLFGFVNSVHRASRLMAFIPPFVAITTLGLLSLWEIRNKLLHGVLIVSTIIMFAINYFDFVNYYWYTYPKFVSEHFLPANSVEDAYKYLSQVSAKNSLTPYIEVSSRKADGETGNFLEAAYFDQVILRWQPGDSLPVGSILMAKLEHQPKMKTIGNSIHGYYFFLNEEENIIDL</sequence>
<keyword evidence="2" id="KW-1003">Cell membrane</keyword>
<evidence type="ECO:0000256" key="2">
    <source>
        <dbReference type="ARBA" id="ARBA00022475"/>
    </source>
</evidence>
<evidence type="ECO:0000256" key="3">
    <source>
        <dbReference type="ARBA" id="ARBA00022676"/>
    </source>
</evidence>
<dbReference type="GO" id="GO:0016763">
    <property type="term" value="F:pentosyltransferase activity"/>
    <property type="evidence" value="ECO:0007669"/>
    <property type="project" value="TreeGrafter"/>
</dbReference>
<evidence type="ECO:0000256" key="7">
    <source>
        <dbReference type="ARBA" id="ARBA00023136"/>
    </source>
</evidence>
<dbReference type="GO" id="GO:0009103">
    <property type="term" value="P:lipopolysaccharide biosynthetic process"/>
    <property type="evidence" value="ECO:0007669"/>
    <property type="project" value="UniProtKB-ARBA"/>
</dbReference>
<dbReference type="PANTHER" id="PTHR33908:SF11">
    <property type="entry name" value="MEMBRANE PROTEIN"/>
    <property type="match status" value="1"/>
</dbReference>
<evidence type="ECO:0000256" key="6">
    <source>
        <dbReference type="ARBA" id="ARBA00022989"/>
    </source>
</evidence>
<feature type="transmembrane region" description="Helical" evidence="8">
    <location>
        <begin position="144"/>
        <end position="161"/>
    </location>
</feature>
<proteinExistence type="predicted"/>
<dbReference type="AlphaFoldDB" id="A0A0G1G725"/>
<keyword evidence="3" id="KW-0328">Glycosyltransferase</keyword>
<keyword evidence="5 8" id="KW-0812">Transmembrane</keyword>
<feature type="transmembrane region" description="Helical" evidence="8">
    <location>
        <begin position="313"/>
        <end position="331"/>
    </location>
</feature>
<feature type="transmembrane region" description="Helical" evidence="8">
    <location>
        <begin position="7"/>
        <end position="26"/>
    </location>
</feature>
<keyword evidence="4" id="KW-0808">Transferase</keyword>
<feature type="transmembrane region" description="Helical" evidence="8">
    <location>
        <begin position="340"/>
        <end position="359"/>
    </location>
</feature>
<dbReference type="Proteomes" id="UP000033980">
    <property type="component" value="Unassembled WGS sequence"/>
</dbReference>
<comment type="caution">
    <text evidence="10">The sequence shown here is derived from an EMBL/GenBank/DDBJ whole genome shotgun (WGS) entry which is preliminary data.</text>
</comment>
<keyword evidence="6 8" id="KW-1133">Transmembrane helix</keyword>
<feature type="transmembrane region" description="Helical" evidence="8">
    <location>
        <begin position="218"/>
        <end position="238"/>
    </location>
</feature>
<evidence type="ECO:0000256" key="4">
    <source>
        <dbReference type="ARBA" id="ARBA00022679"/>
    </source>
</evidence>
<evidence type="ECO:0000313" key="10">
    <source>
        <dbReference type="EMBL" id="KKS94783.1"/>
    </source>
</evidence>
<evidence type="ECO:0000256" key="5">
    <source>
        <dbReference type="ARBA" id="ARBA00022692"/>
    </source>
</evidence>
<evidence type="ECO:0000256" key="8">
    <source>
        <dbReference type="SAM" id="Phobius"/>
    </source>
</evidence>
<evidence type="ECO:0000256" key="1">
    <source>
        <dbReference type="ARBA" id="ARBA00004651"/>
    </source>
</evidence>
<feature type="transmembrane region" description="Helical" evidence="8">
    <location>
        <begin position="288"/>
        <end position="307"/>
    </location>
</feature>
<accession>A0A0G1G725</accession>
<dbReference type="InterPro" id="IPR050297">
    <property type="entry name" value="LipidA_mod_glycosyltrf_83"/>
</dbReference>
<dbReference type="EMBL" id="LCFK01000003">
    <property type="protein sequence ID" value="KKS94783.1"/>
    <property type="molecule type" value="Genomic_DNA"/>
</dbReference>
<dbReference type="Pfam" id="PF13231">
    <property type="entry name" value="PMT_2"/>
    <property type="match status" value="1"/>
</dbReference>
<protein>
    <recommendedName>
        <fullName evidence="9">Glycosyltransferase RgtA/B/C/D-like domain-containing protein</fullName>
    </recommendedName>
</protein>
<reference evidence="10 11" key="1">
    <citation type="journal article" date="2015" name="Nature">
        <title>rRNA introns, odd ribosomes, and small enigmatic genomes across a large radiation of phyla.</title>
        <authorList>
            <person name="Brown C.T."/>
            <person name="Hug L.A."/>
            <person name="Thomas B.C."/>
            <person name="Sharon I."/>
            <person name="Castelle C.J."/>
            <person name="Singh A."/>
            <person name="Wilkins M.J."/>
            <person name="Williams K.H."/>
            <person name="Banfield J.F."/>
        </authorList>
    </citation>
    <scope>NUCLEOTIDE SEQUENCE [LARGE SCALE GENOMIC DNA]</scope>
</reference>
<feature type="transmembrane region" description="Helical" evidence="8">
    <location>
        <begin position="93"/>
        <end position="112"/>
    </location>
</feature>
<evidence type="ECO:0000259" key="9">
    <source>
        <dbReference type="Pfam" id="PF13231"/>
    </source>
</evidence>
<gene>
    <name evidence="10" type="ORF">UV68_C0003G0021</name>
</gene>